<gene>
    <name evidence="17" type="ORF">HOC_10474</name>
</gene>
<dbReference type="FunFam" id="3.50.50.60:FF:000001">
    <property type="entry name" value="Dihydrolipoyl dehydrogenase, mitochondrial"/>
    <property type="match status" value="1"/>
</dbReference>
<keyword evidence="12" id="KW-0547">Nucleotide-binding</keyword>
<evidence type="ECO:0000256" key="4">
    <source>
        <dbReference type="ARBA" id="ARBA00022630"/>
    </source>
</evidence>
<dbReference type="RefSeq" id="WP_035538267.1">
    <property type="nucleotide sequence ID" value="NZ_ARYL01000014.1"/>
</dbReference>
<dbReference type="GO" id="GO:0005737">
    <property type="term" value="C:cytoplasm"/>
    <property type="evidence" value="ECO:0007669"/>
    <property type="project" value="UniProtKB-ARBA"/>
</dbReference>
<evidence type="ECO:0000256" key="6">
    <source>
        <dbReference type="ARBA" id="ARBA00023002"/>
    </source>
</evidence>
<dbReference type="GO" id="GO:0050660">
    <property type="term" value="F:flavin adenine dinucleotide binding"/>
    <property type="evidence" value="ECO:0007669"/>
    <property type="project" value="InterPro"/>
</dbReference>
<dbReference type="SUPFAM" id="SSF55424">
    <property type="entry name" value="FAD/NAD-linked reductases, dimerisation (C-terminal) domain"/>
    <property type="match status" value="1"/>
</dbReference>
<evidence type="ECO:0000256" key="9">
    <source>
        <dbReference type="ARBA" id="ARBA00023284"/>
    </source>
</evidence>
<dbReference type="InterPro" id="IPR023753">
    <property type="entry name" value="FAD/NAD-binding_dom"/>
</dbReference>
<evidence type="ECO:0000313" key="17">
    <source>
        <dbReference type="EMBL" id="KDA02413.1"/>
    </source>
</evidence>
<comment type="catalytic activity">
    <reaction evidence="10 14">
        <text>N(6)-[(R)-dihydrolipoyl]-L-lysyl-[protein] + NAD(+) = N(6)-[(R)-lipoyl]-L-lysyl-[protein] + NADH + H(+)</text>
        <dbReference type="Rhea" id="RHEA:15045"/>
        <dbReference type="Rhea" id="RHEA-COMP:10474"/>
        <dbReference type="Rhea" id="RHEA-COMP:10475"/>
        <dbReference type="ChEBI" id="CHEBI:15378"/>
        <dbReference type="ChEBI" id="CHEBI:57540"/>
        <dbReference type="ChEBI" id="CHEBI:57945"/>
        <dbReference type="ChEBI" id="CHEBI:83099"/>
        <dbReference type="ChEBI" id="CHEBI:83100"/>
        <dbReference type="EC" id="1.8.1.4"/>
    </reaction>
</comment>
<dbReference type="NCBIfam" id="TIGR01350">
    <property type="entry name" value="lipoamide_DH"/>
    <property type="match status" value="1"/>
</dbReference>
<keyword evidence="18" id="KW-1185">Reference proteome</keyword>
<dbReference type="PANTHER" id="PTHR22912:SF151">
    <property type="entry name" value="DIHYDROLIPOYL DEHYDROGENASE, MITOCHONDRIAL"/>
    <property type="match status" value="1"/>
</dbReference>
<comment type="cofactor">
    <cofactor evidence="12 14">
        <name>FAD</name>
        <dbReference type="ChEBI" id="CHEBI:57692"/>
    </cofactor>
    <text evidence="12 14">Binds 1 FAD per subunit.</text>
</comment>
<dbReference type="Pfam" id="PF02852">
    <property type="entry name" value="Pyr_redox_dim"/>
    <property type="match status" value="1"/>
</dbReference>
<evidence type="ECO:0000256" key="2">
    <source>
        <dbReference type="ARBA" id="ARBA00012608"/>
    </source>
</evidence>
<feature type="binding site" evidence="12">
    <location>
        <position position="274"/>
    </location>
    <ligand>
        <name>NAD(+)</name>
        <dbReference type="ChEBI" id="CHEBI:57540"/>
    </ligand>
</feature>
<feature type="binding site" evidence="12">
    <location>
        <begin position="145"/>
        <end position="147"/>
    </location>
    <ligand>
        <name>FAD</name>
        <dbReference type="ChEBI" id="CHEBI:57692"/>
    </ligand>
</feature>
<keyword evidence="9 14" id="KW-0676">Redox-active center</keyword>
<feature type="domain" description="FAD/NAD(P)-binding" evidence="16">
    <location>
        <begin position="5"/>
        <end position="330"/>
    </location>
</feature>
<protein>
    <recommendedName>
        <fullName evidence="3 14">Dihydrolipoyl dehydrogenase</fullName>
        <ecNumber evidence="2 14">1.8.1.4</ecNumber>
    </recommendedName>
</protein>
<comment type="miscellaneous">
    <text evidence="14">The active site is a redox-active disulfide bond.</text>
</comment>
<dbReference type="InterPro" id="IPR036188">
    <property type="entry name" value="FAD/NAD-bd_sf"/>
</dbReference>
<dbReference type="AlphaFoldDB" id="A0A059G7I7"/>
<evidence type="ECO:0000256" key="11">
    <source>
        <dbReference type="PIRSR" id="PIRSR000350-2"/>
    </source>
</evidence>
<keyword evidence="4 14" id="KW-0285">Flavoprotein</keyword>
<evidence type="ECO:0000256" key="8">
    <source>
        <dbReference type="ARBA" id="ARBA00023157"/>
    </source>
</evidence>
<keyword evidence="6 14" id="KW-0560">Oxidoreductase</keyword>
<sequence>MSETYDVVIIGGGPGGYNCAIRAGQLGLKTACIESRGKLGGTCLNVGCIPSKALLHASQMYASAQNDFAGMGIKVGKLELDLAQMMSQKEEAVDGLTKGVEFLLKKNKVDYIKGFGKITGKGKVEVTGLDGKTQTLDAKNIVIATGSEPTGLPGIEVDEERVVTNTGALSLTSVPKRLILIGAGVIGLEMGSVWARLGSEVTVVEYLDRILPPADAEVAKEAQKVFKKQGLDFRLGMKVTGVEKLKSKLKLTMEPAKGGDSETLDADVVILAVGRKAYTEGLGLENIGVTPDKRGVIQPVDGHFKVADGVWAVGDCIPGPMLAHKAEDDGAAVAELIAGKAGHVDYNLVPSVVYTNPEIAWVGKNEEELKAAGVEYVKGKFPFMANSRARTNHETVGFVKILAEKGTDKILGAHMIGVGVGEMIAEICVAMEFGAASEDVARTSHAHPTLSEAVRQAAMGVEGWTMQM</sequence>
<dbReference type="Pfam" id="PF07992">
    <property type="entry name" value="Pyr_redox_2"/>
    <property type="match status" value="1"/>
</dbReference>
<proteinExistence type="inferred from homology"/>
<dbReference type="GO" id="GO:0006103">
    <property type="term" value="P:2-oxoglutarate metabolic process"/>
    <property type="evidence" value="ECO:0007669"/>
    <property type="project" value="TreeGrafter"/>
</dbReference>
<dbReference type="SUPFAM" id="SSF51905">
    <property type="entry name" value="FAD/NAD(P)-binding domain"/>
    <property type="match status" value="1"/>
</dbReference>
<comment type="caution">
    <text evidence="17">The sequence shown here is derived from an EMBL/GenBank/DDBJ whole genome shotgun (WGS) entry which is preliminary data.</text>
</comment>
<name>A0A059G7I7_9PROT</name>
<feature type="binding site" evidence="12">
    <location>
        <position position="116"/>
    </location>
    <ligand>
        <name>FAD</name>
        <dbReference type="ChEBI" id="CHEBI:57692"/>
    </ligand>
</feature>
<dbReference type="InterPro" id="IPR004099">
    <property type="entry name" value="Pyr_nucl-diS_OxRdtase_dimer"/>
</dbReference>
<evidence type="ECO:0000256" key="10">
    <source>
        <dbReference type="ARBA" id="ARBA00049187"/>
    </source>
</evidence>
<dbReference type="EMBL" id="ARYL01000014">
    <property type="protein sequence ID" value="KDA02413.1"/>
    <property type="molecule type" value="Genomic_DNA"/>
</dbReference>
<dbReference type="InterPro" id="IPR006258">
    <property type="entry name" value="Lipoamide_DH"/>
</dbReference>
<dbReference type="PRINTS" id="PR00368">
    <property type="entry name" value="FADPNR"/>
</dbReference>
<feature type="domain" description="Pyridine nucleotide-disulphide oxidoreductase dimerisation" evidence="15">
    <location>
        <begin position="349"/>
        <end position="458"/>
    </location>
</feature>
<evidence type="ECO:0000256" key="7">
    <source>
        <dbReference type="ARBA" id="ARBA00023027"/>
    </source>
</evidence>
<feature type="binding site" evidence="12">
    <location>
        <position position="205"/>
    </location>
    <ligand>
        <name>NAD(+)</name>
        <dbReference type="ChEBI" id="CHEBI:57540"/>
    </ligand>
</feature>
<evidence type="ECO:0000256" key="5">
    <source>
        <dbReference type="ARBA" id="ARBA00022827"/>
    </source>
</evidence>
<comment type="similarity">
    <text evidence="1 14">Belongs to the class-I pyridine nucleotide-disulfide oxidoreductase family.</text>
</comment>
<dbReference type="InterPro" id="IPR012999">
    <property type="entry name" value="Pyr_OxRdtase_I_AS"/>
</dbReference>
<keyword evidence="7 12" id="KW-0520">NAD</keyword>
<dbReference type="Gene3D" id="3.50.50.60">
    <property type="entry name" value="FAD/NAD(P)-binding domain"/>
    <property type="match status" value="2"/>
</dbReference>
<evidence type="ECO:0000313" key="18">
    <source>
        <dbReference type="Proteomes" id="UP000024942"/>
    </source>
</evidence>
<evidence type="ECO:0000256" key="12">
    <source>
        <dbReference type="PIRSR" id="PIRSR000350-3"/>
    </source>
</evidence>
<dbReference type="PRINTS" id="PR00411">
    <property type="entry name" value="PNDRDTASEI"/>
</dbReference>
<dbReference type="OrthoDB" id="7622990at2"/>
<dbReference type="Proteomes" id="UP000024942">
    <property type="component" value="Unassembled WGS sequence"/>
</dbReference>
<evidence type="ECO:0000256" key="3">
    <source>
        <dbReference type="ARBA" id="ARBA00016961"/>
    </source>
</evidence>
<feature type="disulfide bond" description="Redox-active" evidence="13">
    <location>
        <begin position="43"/>
        <end position="48"/>
    </location>
</feature>
<keyword evidence="5 12" id="KW-0274">FAD</keyword>
<accession>A0A059G7I7</accession>
<dbReference type="PANTHER" id="PTHR22912">
    <property type="entry name" value="DISULFIDE OXIDOREDUCTASE"/>
    <property type="match status" value="1"/>
</dbReference>
<evidence type="ECO:0000259" key="15">
    <source>
        <dbReference type="Pfam" id="PF02852"/>
    </source>
</evidence>
<dbReference type="Gene3D" id="3.30.390.30">
    <property type="match status" value="1"/>
</dbReference>
<dbReference type="InterPro" id="IPR050151">
    <property type="entry name" value="Class-I_Pyr_Nuc-Dis_Oxidored"/>
</dbReference>
<reference evidence="17 18" key="1">
    <citation type="journal article" date="2014" name="Antonie Van Leeuwenhoek">
        <title>Hyphomonas beringensis sp. nov. and Hyphomonas chukchiensis sp. nov., isolated from surface seawater of the Bering Sea and Chukchi Sea.</title>
        <authorList>
            <person name="Li C."/>
            <person name="Lai Q."/>
            <person name="Li G."/>
            <person name="Dong C."/>
            <person name="Wang J."/>
            <person name="Liao Y."/>
            <person name="Shao Z."/>
        </authorList>
    </citation>
    <scope>NUCLEOTIDE SEQUENCE [LARGE SCALE GENOMIC DNA]</scope>
    <source>
        <strain evidence="17 18">SCH89</strain>
    </source>
</reference>
<feature type="active site" description="Proton acceptor" evidence="11">
    <location>
        <position position="447"/>
    </location>
</feature>
<dbReference type="InterPro" id="IPR016156">
    <property type="entry name" value="FAD/NAD-linked_Rdtase_dimer_sf"/>
</dbReference>
<dbReference type="PROSITE" id="PS00076">
    <property type="entry name" value="PYRIDINE_REDOX_1"/>
    <property type="match status" value="1"/>
</dbReference>
<evidence type="ECO:0000256" key="14">
    <source>
        <dbReference type="RuleBase" id="RU003692"/>
    </source>
</evidence>
<feature type="binding site" evidence="12">
    <location>
        <position position="52"/>
    </location>
    <ligand>
        <name>FAD</name>
        <dbReference type="ChEBI" id="CHEBI:57692"/>
    </ligand>
</feature>
<dbReference type="PATRIC" id="fig|1280953.3.peg.2114"/>
<dbReference type="PIRSF" id="PIRSF000350">
    <property type="entry name" value="Mercury_reductase_MerA"/>
    <property type="match status" value="1"/>
</dbReference>
<feature type="binding site" evidence="12">
    <location>
        <begin position="321"/>
        <end position="324"/>
    </location>
    <ligand>
        <name>FAD</name>
        <dbReference type="ChEBI" id="CHEBI:57692"/>
    </ligand>
</feature>
<dbReference type="eggNOG" id="COG1249">
    <property type="taxonomic scope" value="Bacteria"/>
</dbReference>
<evidence type="ECO:0000256" key="1">
    <source>
        <dbReference type="ARBA" id="ARBA00007532"/>
    </source>
</evidence>
<feature type="binding site" evidence="12">
    <location>
        <position position="315"/>
    </location>
    <ligand>
        <name>FAD</name>
        <dbReference type="ChEBI" id="CHEBI:57692"/>
    </ligand>
</feature>
<feature type="binding site" evidence="12">
    <location>
        <begin position="182"/>
        <end position="189"/>
    </location>
    <ligand>
        <name>NAD(+)</name>
        <dbReference type="ChEBI" id="CHEBI:57540"/>
    </ligand>
</feature>
<dbReference type="GO" id="GO:0004148">
    <property type="term" value="F:dihydrolipoyl dehydrogenase (NADH) activity"/>
    <property type="evidence" value="ECO:0007669"/>
    <property type="project" value="UniProtKB-EC"/>
</dbReference>
<organism evidence="17 18">
    <name type="scientific">Hyphomonas oceanitis SCH89</name>
    <dbReference type="NCBI Taxonomy" id="1280953"/>
    <lineage>
        <taxon>Bacteria</taxon>
        <taxon>Pseudomonadati</taxon>
        <taxon>Pseudomonadota</taxon>
        <taxon>Alphaproteobacteria</taxon>
        <taxon>Hyphomonadales</taxon>
        <taxon>Hyphomonadaceae</taxon>
        <taxon>Hyphomonas</taxon>
    </lineage>
</organism>
<dbReference type="FunFam" id="3.30.390.30:FF:000001">
    <property type="entry name" value="Dihydrolipoyl dehydrogenase"/>
    <property type="match status" value="1"/>
</dbReference>
<evidence type="ECO:0000256" key="13">
    <source>
        <dbReference type="PIRSR" id="PIRSR000350-4"/>
    </source>
</evidence>
<dbReference type="STRING" id="1280953.HOC_10474"/>
<dbReference type="EC" id="1.8.1.4" evidence="2 14"/>
<keyword evidence="8" id="KW-1015">Disulfide bond</keyword>
<dbReference type="InterPro" id="IPR001100">
    <property type="entry name" value="Pyr_nuc-diS_OxRdtase"/>
</dbReference>
<evidence type="ECO:0000259" key="16">
    <source>
        <dbReference type="Pfam" id="PF07992"/>
    </source>
</evidence>